<sequence length="155" mass="17155">MEKVKVNHTHSKPCQPEPDQPKASERTLLTLRYPITKIFGYPLWIAQDIRHRSRRGGGGQDGPPNGSEFGHGSNPHYPLHILMLFVLIMGIVKAGPATISHSKLKEHNDPQTHPAGVCPVRTAPAHRCTAHGTVVFPKLHRGLKLLPLSAILQNW</sequence>
<feature type="compositionally biased region" description="Basic residues" evidence="1">
    <location>
        <begin position="1"/>
        <end position="11"/>
    </location>
</feature>
<evidence type="ECO:0000313" key="2">
    <source>
        <dbReference type="EMBL" id="KAG9334963.1"/>
    </source>
</evidence>
<gene>
    <name evidence="2" type="ORF">JZ751_006186</name>
</gene>
<dbReference type="EMBL" id="JAFBMS010000132">
    <property type="protein sequence ID" value="KAG9334963.1"/>
    <property type="molecule type" value="Genomic_DNA"/>
</dbReference>
<proteinExistence type="predicted"/>
<accession>A0A8T2N422</accession>
<dbReference type="AlphaFoldDB" id="A0A8T2N422"/>
<evidence type="ECO:0000313" key="3">
    <source>
        <dbReference type="Proteomes" id="UP000824540"/>
    </source>
</evidence>
<dbReference type="Proteomes" id="UP000824540">
    <property type="component" value="Unassembled WGS sequence"/>
</dbReference>
<reference evidence="2" key="1">
    <citation type="thesis" date="2021" institute="BYU ScholarsArchive" country="Provo, UT, USA">
        <title>Applications of and Algorithms for Genome Assembly and Genomic Analyses with an Emphasis on Marine Teleosts.</title>
        <authorList>
            <person name="Pickett B.D."/>
        </authorList>
    </citation>
    <scope>NUCLEOTIDE SEQUENCE</scope>
    <source>
        <strain evidence="2">HI-2016</strain>
    </source>
</reference>
<evidence type="ECO:0000256" key="1">
    <source>
        <dbReference type="SAM" id="MobiDB-lite"/>
    </source>
</evidence>
<keyword evidence="3" id="KW-1185">Reference proteome</keyword>
<protein>
    <submittedName>
        <fullName evidence="2">Uncharacterized protein</fullName>
    </submittedName>
</protein>
<name>A0A8T2N422_9TELE</name>
<feature type="region of interest" description="Disordered" evidence="1">
    <location>
        <begin position="52"/>
        <end position="72"/>
    </location>
</feature>
<feature type="region of interest" description="Disordered" evidence="1">
    <location>
        <begin position="1"/>
        <end position="25"/>
    </location>
</feature>
<organism evidence="2 3">
    <name type="scientific">Albula glossodonta</name>
    <name type="common">roundjaw bonefish</name>
    <dbReference type="NCBI Taxonomy" id="121402"/>
    <lineage>
        <taxon>Eukaryota</taxon>
        <taxon>Metazoa</taxon>
        <taxon>Chordata</taxon>
        <taxon>Craniata</taxon>
        <taxon>Vertebrata</taxon>
        <taxon>Euteleostomi</taxon>
        <taxon>Actinopterygii</taxon>
        <taxon>Neopterygii</taxon>
        <taxon>Teleostei</taxon>
        <taxon>Albuliformes</taxon>
        <taxon>Albulidae</taxon>
        <taxon>Albula</taxon>
    </lineage>
</organism>
<comment type="caution">
    <text evidence="2">The sequence shown here is derived from an EMBL/GenBank/DDBJ whole genome shotgun (WGS) entry which is preliminary data.</text>
</comment>